<dbReference type="AlphaFoldDB" id="A0A0H1BNL8"/>
<proteinExistence type="predicted"/>
<protein>
    <submittedName>
        <fullName evidence="2">Uncharacterized protein</fullName>
    </submittedName>
</protein>
<feature type="non-terminal residue" evidence="2">
    <location>
        <position position="1"/>
    </location>
</feature>
<feature type="region of interest" description="Disordered" evidence="1">
    <location>
        <begin position="34"/>
        <end position="63"/>
    </location>
</feature>
<feature type="non-terminal residue" evidence="2">
    <location>
        <position position="63"/>
    </location>
</feature>
<feature type="compositionally biased region" description="Basic residues" evidence="1">
    <location>
        <begin position="52"/>
        <end position="63"/>
    </location>
</feature>
<reference evidence="3" key="1">
    <citation type="journal article" date="2015" name="PLoS Genet.">
        <title>The dynamic genome and transcriptome of the human fungal pathogen Blastomyces and close relative Emmonsia.</title>
        <authorList>
            <person name="Munoz J.F."/>
            <person name="Gauthier G.M."/>
            <person name="Desjardins C.A."/>
            <person name="Gallo J.E."/>
            <person name="Holder J."/>
            <person name="Sullivan T.D."/>
            <person name="Marty A.J."/>
            <person name="Carmen J.C."/>
            <person name="Chen Z."/>
            <person name="Ding L."/>
            <person name="Gujja S."/>
            <person name="Magrini V."/>
            <person name="Misas E."/>
            <person name="Mitreva M."/>
            <person name="Priest M."/>
            <person name="Saif S."/>
            <person name="Whiston E.A."/>
            <person name="Young S."/>
            <person name="Zeng Q."/>
            <person name="Goldman W.E."/>
            <person name="Mardis E.R."/>
            <person name="Taylor J.W."/>
            <person name="McEwen J.G."/>
            <person name="Clay O.K."/>
            <person name="Klein B.S."/>
            <person name="Cuomo C.A."/>
        </authorList>
    </citation>
    <scope>NUCLEOTIDE SEQUENCE [LARGE SCALE GENOMIC DNA]</scope>
    <source>
        <strain evidence="3">UAMH 139</strain>
    </source>
</reference>
<evidence type="ECO:0000256" key="1">
    <source>
        <dbReference type="SAM" id="MobiDB-lite"/>
    </source>
</evidence>
<name>A0A0H1BNL8_9EURO</name>
<gene>
    <name evidence="2" type="ORF">EMPG_11917</name>
</gene>
<organism evidence="2 3">
    <name type="scientific">Blastomyces silverae</name>
    <dbReference type="NCBI Taxonomy" id="2060906"/>
    <lineage>
        <taxon>Eukaryota</taxon>
        <taxon>Fungi</taxon>
        <taxon>Dikarya</taxon>
        <taxon>Ascomycota</taxon>
        <taxon>Pezizomycotina</taxon>
        <taxon>Eurotiomycetes</taxon>
        <taxon>Eurotiomycetidae</taxon>
        <taxon>Onygenales</taxon>
        <taxon>Ajellomycetaceae</taxon>
        <taxon>Blastomyces</taxon>
    </lineage>
</organism>
<feature type="compositionally biased region" description="Basic and acidic residues" evidence="1">
    <location>
        <begin position="36"/>
        <end position="51"/>
    </location>
</feature>
<keyword evidence="3" id="KW-1185">Reference proteome</keyword>
<sequence>YASCGTRRRPDYYLVRTRGRETSTTFYLAKMLKAKNGGESKIRNKKEDRKKPGGRRKGITSRR</sequence>
<evidence type="ECO:0000313" key="3">
    <source>
        <dbReference type="Proteomes" id="UP000053573"/>
    </source>
</evidence>
<evidence type="ECO:0000313" key="2">
    <source>
        <dbReference type="EMBL" id="KLJ13134.1"/>
    </source>
</evidence>
<dbReference type="EMBL" id="LDEV01000475">
    <property type="protein sequence ID" value="KLJ13134.1"/>
    <property type="molecule type" value="Genomic_DNA"/>
</dbReference>
<dbReference type="Proteomes" id="UP000053573">
    <property type="component" value="Unassembled WGS sequence"/>
</dbReference>
<comment type="caution">
    <text evidence="2">The sequence shown here is derived from an EMBL/GenBank/DDBJ whole genome shotgun (WGS) entry which is preliminary data.</text>
</comment>
<accession>A0A0H1BNL8</accession>